<keyword evidence="1" id="KW-0472">Membrane</keyword>
<feature type="transmembrane region" description="Helical" evidence="1">
    <location>
        <begin position="12"/>
        <end position="33"/>
    </location>
</feature>
<proteinExistence type="predicted"/>
<name>A0A411YX92_9RHOB</name>
<sequence length="82" mass="9234">MCLFVGLLMFPFWFGVGFAIVTSVFLILAFAALHMHGRNNNSGPSGESEFLRRIEPSQVQGADEMRSHITRCCEEQKGQKKK</sequence>
<reference evidence="2 3" key="1">
    <citation type="submission" date="2018-08" db="EMBL/GenBank/DDBJ databases">
        <title>Flavobacterium tibetense sp. nov., isolated from a wetland YonghuCo on Tibetan Plateau.</title>
        <authorList>
            <person name="Phurbu D."/>
            <person name="Lu H."/>
            <person name="Xing P."/>
        </authorList>
    </citation>
    <scope>NUCLEOTIDE SEQUENCE [LARGE SCALE GENOMIC DNA]</scope>
    <source>
        <strain evidence="2 3">DJC</strain>
    </source>
</reference>
<evidence type="ECO:0000313" key="2">
    <source>
        <dbReference type="EMBL" id="RGP35432.1"/>
    </source>
</evidence>
<comment type="caution">
    <text evidence="2">The sequence shown here is derived from an EMBL/GenBank/DDBJ whole genome shotgun (WGS) entry which is preliminary data.</text>
</comment>
<evidence type="ECO:0000256" key="1">
    <source>
        <dbReference type="SAM" id="Phobius"/>
    </source>
</evidence>
<keyword evidence="1" id="KW-1133">Transmembrane helix</keyword>
<keyword evidence="1" id="KW-0812">Transmembrane</keyword>
<dbReference type="Proteomes" id="UP000284547">
    <property type="component" value="Unassembled WGS sequence"/>
</dbReference>
<accession>A0A411YX92</accession>
<protein>
    <submittedName>
        <fullName evidence="2">Uncharacterized protein</fullName>
    </submittedName>
</protein>
<gene>
    <name evidence="2" type="ORF">D1012_20340</name>
</gene>
<organism evidence="2 3">
    <name type="scientific">Pseudotabrizicola alkalilacus</name>
    <dbReference type="NCBI Taxonomy" id="2305252"/>
    <lineage>
        <taxon>Bacteria</taxon>
        <taxon>Pseudomonadati</taxon>
        <taxon>Pseudomonadota</taxon>
        <taxon>Alphaproteobacteria</taxon>
        <taxon>Rhodobacterales</taxon>
        <taxon>Paracoccaceae</taxon>
        <taxon>Pseudotabrizicola</taxon>
    </lineage>
</organism>
<dbReference type="AlphaFoldDB" id="A0A411YX92"/>
<evidence type="ECO:0000313" key="3">
    <source>
        <dbReference type="Proteomes" id="UP000284547"/>
    </source>
</evidence>
<dbReference type="EMBL" id="QWEY01000016">
    <property type="protein sequence ID" value="RGP35432.1"/>
    <property type="molecule type" value="Genomic_DNA"/>
</dbReference>
<keyword evidence="3" id="KW-1185">Reference proteome</keyword>